<keyword evidence="2" id="KW-0732">Signal</keyword>
<keyword evidence="1" id="KW-1133">Transmembrane helix</keyword>
<dbReference type="STRING" id="1348612.A0A397J4N5"/>
<reference evidence="3 4" key="1">
    <citation type="submission" date="2018-08" db="EMBL/GenBank/DDBJ databases">
        <title>Genome and evolution of the arbuscular mycorrhizal fungus Diversispora epigaea (formerly Glomus versiforme) and its bacterial endosymbionts.</title>
        <authorList>
            <person name="Sun X."/>
            <person name="Fei Z."/>
            <person name="Harrison M."/>
        </authorList>
    </citation>
    <scope>NUCLEOTIDE SEQUENCE [LARGE SCALE GENOMIC DNA]</scope>
    <source>
        <strain evidence="3 4">IT104</strain>
    </source>
</reference>
<feature type="chain" id="PRO_5017316179" evidence="2">
    <location>
        <begin position="28"/>
        <end position="221"/>
    </location>
</feature>
<gene>
    <name evidence="3" type="ORF">Glove_130g179</name>
</gene>
<accession>A0A397J4N5</accession>
<evidence type="ECO:0000256" key="1">
    <source>
        <dbReference type="SAM" id="Phobius"/>
    </source>
</evidence>
<keyword evidence="1" id="KW-0472">Membrane</keyword>
<dbReference type="EMBL" id="PQFF01000121">
    <property type="protein sequence ID" value="RHZ80976.1"/>
    <property type="molecule type" value="Genomic_DNA"/>
</dbReference>
<sequence length="221" mass="24080">MSISFMIKKKHFIIVLIIVLVVSESTASTSYTTNSIIETLVISPEKSTSTFSASISSETTTTVPFTCKSCSVDISVRTTFEGPITTTTTTTEKKSPPGSIYTTYSPTAGPTTGYIISHTSKTEYLTTFYRTTTQLFPGYTTTFITIINGQAIQTEYYIPPSTVIILDEVTAAVDLAIVYGFAKTSSNADDSINLNIWNGKLNRMVICLWAIGVAFIYLILA</sequence>
<dbReference type="OrthoDB" id="2446740at2759"/>
<organism evidence="3 4">
    <name type="scientific">Diversispora epigaea</name>
    <dbReference type="NCBI Taxonomy" id="1348612"/>
    <lineage>
        <taxon>Eukaryota</taxon>
        <taxon>Fungi</taxon>
        <taxon>Fungi incertae sedis</taxon>
        <taxon>Mucoromycota</taxon>
        <taxon>Glomeromycotina</taxon>
        <taxon>Glomeromycetes</taxon>
        <taxon>Diversisporales</taxon>
        <taxon>Diversisporaceae</taxon>
        <taxon>Diversispora</taxon>
    </lineage>
</organism>
<evidence type="ECO:0000313" key="4">
    <source>
        <dbReference type="Proteomes" id="UP000266861"/>
    </source>
</evidence>
<dbReference type="AlphaFoldDB" id="A0A397J4N5"/>
<protein>
    <submittedName>
        <fullName evidence="3">Uncharacterized protein</fullName>
    </submittedName>
</protein>
<name>A0A397J4N5_9GLOM</name>
<feature type="transmembrane region" description="Helical" evidence="1">
    <location>
        <begin position="201"/>
        <end position="220"/>
    </location>
</feature>
<feature type="signal peptide" evidence="2">
    <location>
        <begin position="1"/>
        <end position="27"/>
    </location>
</feature>
<keyword evidence="1" id="KW-0812">Transmembrane</keyword>
<comment type="caution">
    <text evidence="3">The sequence shown here is derived from an EMBL/GenBank/DDBJ whole genome shotgun (WGS) entry which is preliminary data.</text>
</comment>
<keyword evidence="4" id="KW-1185">Reference proteome</keyword>
<evidence type="ECO:0000256" key="2">
    <source>
        <dbReference type="SAM" id="SignalP"/>
    </source>
</evidence>
<dbReference type="Proteomes" id="UP000266861">
    <property type="component" value="Unassembled WGS sequence"/>
</dbReference>
<proteinExistence type="predicted"/>
<evidence type="ECO:0000313" key="3">
    <source>
        <dbReference type="EMBL" id="RHZ80976.1"/>
    </source>
</evidence>